<feature type="domain" description="HTH marR-type" evidence="4">
    <location>
        <begin position="25"/>
        <end position="158"/>
    </location>
</feature>
<evidence type="ECO:0000256" key="1">
    <source>
        <dbReference type="ARBA" id="ARBA00023015"/>
    </source>
</evidence>
<gene>
    <name evidence="5" type="ORF">FB566_0299</name>
</gene>
<dbReference type="AlphaFoldDB" id="A0A543AQE2"/>
<dbReference type="PANTHER" id="PTHR33164">
    <property type="entry name" value="TRANSCRIPTIONAL REGULATOR, MARR FAMILY"/>
    <property type="match status" value="1"/>
</dbReference>
<evidence type="ECO:0000256" key="2">
    <source>
        <dbReference type="ARBA" id="ARBA00023125"/>
    </source>
</evidence>
<dbReference type="PROSITE" id="PS01117">
    <property type="entry name" value="HTH_MARR_1"/>
    <property type="match status" value="1"/>
</dbReference>
<reference evidence="5 6" key="1">
    <citation type="submission" date="2019-06" db="EMBL/GenBank/DDBJ databases">
        <title>Sequencing the genomes of 1000 actinobacteria strains.</title>
        <authorList>
            <person name="Klenk H.-P."/>
        </authorList>
    </citation>
    <scope>NUCLEOTIDE SEQUENCE [LARGE SCALE GENOMIC DNA]</scope>
    <source>
        <strain evidence="5 6">DSM 45928</strain>
    </source>
</reference>
<dbReference type="SMART" id="SM00347">
    <property type="entry name" value="HTH_MARR"/>
    <property type="match status" value="1"/>
</dbReference>
<dbReference type="Pfam" id="PF12802">
    <property type="entry name" value="MarR_2"/>
    <property type="match status" value="1"/>
</dbReference>
<dbReference type="PROSITE" id="PS50995">
    <property type="entry name" value="HTH_MARR_2"/>
    <property type="match status" value="1"/>
</dbReference>
<dbReference type="PRINTS" id="PR00598">
    <property type="entry name" value="HTHMARR"/>
</dbReference>
<dbReference type="InterPro" id="IPR000485">
    <property type="entry name" value="AsnC-type_HTH_dom"/>
</dbReference>
<dbReference type="PRINTS" id="PR00033">
    <property type="entry name" value="HTHASNC"/>
</dbReference>
<evidence type="ECO:0000256" key="3">
    <source>
        <dbReference type="ARBA" id="ARBA00023163"/>
    </source>
</evidence>
<name>A0A543AQE2_9ACTN</name>
<dbReference type="Proteomes" id="UP000317043">
    <property type="component" value="Unassembled WGS sequence"/>
</dbReference>
<comment type="caution">
    <text evidence="5">The sequence shown here is derived from an EMBL/GenBank/DDBJ whole genome shotgun (WGS) entry which is preliminary data.</text>
</comment>
<keyword evidence="2 5" id="KW-0238">DNA-binding</keyword>
<dbReference type="InParanoid" id="A0A543AQE2"/>
<dbReference type="InterPro" id="IPR036390">
    <property type="entry name" value="WH_DNA-bd_sf"/>
</dbReference>
<protein>
    <submittedName>
        <fullName evidence="5">DNA-binding MarR family transcriptional regulator</fullName>
    </submittedName>
</protein>
<evidence type="ECO:0000313" key="5">
    <source>
        <dbReference type="EMBL" id="TQL74811.1"/>
    </source>
</evidence>
<keyword evidence="6" id="KW-1185">Reference proteome</keyword>
<dbReference type="GO" id="GO:0003700">
    <property type="term" value="F:DNA-binding transcription factor activity"/>
    <property type="evidence" value="ECO:0007669"/>
    <property type="project" value="InterPro"/>
</dbReference>
<dbReference type="InterPro" id="IPR011991">
    <property type="entry name" value="ArsR-like_HTH"/>
</dbReference>
<keyword evidence="1" id="KW-0805">Transcription regulation</keyword>
<proteinExistence type="predicted"/>
<dbReference type="InterPro" id="IPR039422">
    <property type="entry name" value="MarR/SlyA-like"/>
</dbReference>
<dbReference type="EMBL" id="VFOW01000001">
    <property type="protein sequence ID" value="TQL74811.1"/>
    <property type="molecule type" value="Genomic_DNA"/>
</dbReference>
<dbReference type="InterPro" id="IPR000835">
    <property type="entry name" value="HTH_MarR-typ"/>
</dbReference>
<dbReference type="InterPro" id="IPR036388">
    <property type="entry name" value="WH-like_DNA-bd_sf"/>
</dbReference>
<dbReference type="SUPFAM" id="SSF46785">
    <property type="entry name" value="Winged helix' DNA-binding domain"/>
    <property type="match status" value="1"/>
</dbReference>
<evidence type="ECO:0000259" key="4">
    <source>
        <dbReference type="PROSITE" id="PS50995"/>
    </source>
</evidence>
<sequence length="172" mass="19081">MAYSCAMTVLDAASHDGLECPGGAGPDVTWLLHRAAQRLRIRLDAEARRWGLGDSRDWAVLTAITDGGRRSQLALGQELGVDKTTLTSILDRLEREGLIVRTADPRDRRVKQPETTEAGATVQQRMRSARDEFEKQTMADFSDDDREAFMRVLTELAHRSDDGDPSPHGSCM</sequence>
<accession>A0A543AQE2</accession>
<dbReference type="GO" id="GO:0006950">
    <property type="term" value="P:response to stress"/>
    <property type="evidence" value="ECO:0007669"/>
    <property type="project" value="TreeGrafter"/>
</dbReference>
<dbReference type="Gene3D" id="1.10.10.10">
    <property type="entry name" value="Winged helix-like DNA-binding domain superfamily/Winged helix DNA-binding domain"/>
    <property type="match status" value="1"/>
</dbReference>
<keyword evidence="3" id="KW-0804">Transcription</keyword>
<dbReference type="CDD" id="cd00090">
    <property type="entry name" value="HTH_ARSR"/>
    <property type="match status" value="1"/>
</dbReference>
<dbReference type="PANTHER" id="PTHR33164:SF43">
    <property type="entry name" value="HTH-TYPE TRANSCRIPTIONAL REPRESSOR YETL"/>
    <property type="match status" value="1"/>
</dbReference>
<evidence type="ECO:0000313" key="6">
    <source>
        <dbReference type="Proteomes" id="UP000317043"/>
    </source>
</evidence>
<dbReference type="GO" id="GO:0043565">
    <property type="term" value="F:sequence-specific DNA binding"/>
    <property type="evidence" value="ECO:0007669"/>
    <property type="project" value="InterPro"/>
</dbReference>
<dbReference type="InterPro" id="IPR023187">
    <property type="entry name" value="Tscrpt_reg_MarR-type_CS"/>
</dbReference>
<organism evidence="5 6">
    <name type="scientific">Stackebrandtia endophytica</name>
    <dbReference type="NCBI Taxonomy" id="1496996"/>
    <lineage>
        <taxon>Bacteria</taxon>
        <taxon>Bacillati</taxon>
        <taxon>Actinomycetota</taxon>
        <taxon>Actinomycetes</taxon>
        <taxon>Glycomycetales</taxon>
        <taxon>Glycomycetaceae</taxon>
        <taxon>Stackebrandtia</taxon>
    </lineage>
</organism>